<organism evidence="3 4">
    <name type="scientific">Nitrososphaera viennensis EN76</name>
    <dbReference type="NCBI Taxonomy" id="926571"/>
    <lineage>
        <taxon>Archaea</taxon>
        <taxon>Nitrososphaerota</taxon>
        <taxon>Nitrososphaeria</taxon>
        <taxon>Nitrososphaerales</taxon>
        <taxon>Nitrososphaeraceae</taxon>
        <taxon>Nitrososphaera</taxon>
    </lineage>
</organism>
<dbReference type="RefSeq" id="WP_158435202.1">
    <property type="nucleotide sequence ID" value="NZ_CP007536.1"/>
</dbReference>
<dbReference type="SUPFAM" id="SSF53448">
    <property type="entry name" value="Nucleotide-diphospho-sugar transferases"/>
    <property type="match status" value="1"/>
</dbReference>
<feature type="transmembrane region" description="Helical" evidence="1">
    <location>
        <begin position="269"/>
        <end position="294"/>
    </location>
</feature>
<reference evidence="3 4" key="1">
    <citation type="journal article" date="2014" name="Int. J. Syst. Evol. Microbiol.">
        <title>Nitrososphaera viennensis gen. nov., sp. nov., an aerobic and mesophilic, ammonia-oxidizing archaeon from soil and a member of the archaeal phylum Thaumarchaeota.</title>
        <authorList>
            <person name="Stieglmeier M."/>
            <person name="Klingl A."/>
            <person name="Alves R.J."/>
            <person name="Rittmann S.K."/>
            <person name="Melcher M."/>
            <person name="Leisch N."/>
            <person name="Schleper C."/>
        </authorList>
    </citation>
    <scope>NUCLEOTIDE SEQUENCE [LARGE SCALE GENOMIC DNA]</scope>
    <source>
        <strain evidence="3">EN76</strain>
    </source>
</reference>
<dbReference type="InterPro" id="IPR001173">
    <property type="entry name" value="Glyco_trans_2-like"/>
</dbReference>
<dbReference type="PANTHER" id="PTHR48090">
    <property type="entry name" value="UNDECAPRENYL-PHOSPHATE 4-DEOXY-4-FORMAMIDO-L-ARABINOSE TRANSFERASE-RELATED"/>
    <property type="match status" value="1"/>
</dbReference>
<dbReference type="GO" id="GO:0016740">
    <property type="term" value="F:transferase activity"/>
    <property type="evidence" value="ECO:0007669"/>
    <property type="project" value="UniProtKB-KW"/>
</dbReference>
<dbReference type="InterPro" id="IPR050256">
    <property type="entry name" value="Glycosyltransferase_2"/>
</dbReference>
<keyword evidence="1" id="KW-0812">Transmembrane</keyword>
<dbReference type="PANTHER" id="PTHR48090:SF7">
    <property type="entry name" value="RFBJ PROTEIN"/>
    <property type="match status" value="1"/>
</dbReference>
<dbReference type="Proteomes" id="UP000027093">
    <property type="component" value="Chromosome"/>
</dbReference>
<evidence type="ECO:0000313" key="3">
    <source>
        <dbReference type="EMBL" id="AIC16437.1"/>
    </source>
</evidence>
<evidence type="ECO:0000259" key="2">
    <source>
        <dbReference type="Pfam" id="PF00535"/>
    </source>
</evidence>
<dbReference type="OrthoDB" id="11098at2157"/>
<name>A0A060HTM1_9ARCH</name>
<evidence type="ECO:0000313" key="4">
    <source>
        <dbReference type="Proteomes" id="UP000027093"/>
    </source>
</evidence>
<accession>A0A060HTM1</accession>
<dbReference type="EMBL" id="CP007536">
    <property type="protein sequence ID" value="AIC16437.1"/>
    <property type="molecule type" value="Genomic_DNA"/>
</dbReference>
<dbReference type="Pfam" id="PF00535">
    <property type="entry name" value="Glycos_transf_2"/>
    <property type="match status" value="1"/>
</dbReference>
<dbReference type="Gene3D" id="3.90.550.10">
    <property type="entry name" value="Spore Coat Polysaccharide Biosynthesis Protein SpsA, Chain A"/>
    <property type="match status" value="1"/>
</dbReference>
<dbReference type="KEGG" id="nvn:NVIE_021770"/>
<protein>
    <submittedName>
        <fullName evidence="3">Glycosyltransferase</fullName>
    </submittedName>
</protein>
<evidence type="ECO:0000256" key="1">
    <source>
        <dbReference type="SAM" id="Phobius"/>
    </source>
</evidence>
<dbReference type="CDD" id="cd04179">
    <property type="entry name" value="DPM_DPG-synthase_like"/>
    <property type="match status" value="1"/>
</dbReference>
<dbReference type="InterPro" id="IPR029044">
    <property type="entry name" value="Nucleotide-diphossugar_trans"/>
</dbReference>
<keyword evidence="4" id="KW-1185">Reference proteome</keyword>
<dbReference type="HOGENOM" id="CLU_033536_7_2_2"/>
<gene>
    <name evidence="3" type="ORF">NVIE_021770</name>
</gene>
<dbReference type="GeneID" id="74947419"/>
<feature type="domain" description="Glycosyltransferase 2-like" evidence="2">
    <location>
        <begin position="11"/>
        <end position="168"/>
    </location>
</feature>
<dbReference type="AlphaFoldDB" id="A0A060HTM1"/>
<keyword evidence="1" id="KW-1133">Transmembrane helix</keyword>
<dbReference type="STRING" id="926571.NVIE_021770"/>
<sequence length="301" mass="32208">MNPYSNLKIIVCIPAYNEAKNIVRVVERAAAYCSEVIVCDDGSIDGTSDAARTGGATVIQHSVNKGYGAAIKTLFNAARKMNADVLVTIDSDGQHNPDQIPSLINPILTNKADIVIGSRFIMKSDQEQVPIYRAIGIKAITKLTQIISYDEITDAQSGFRAYSKKALSSIELKEEGMAVSAEILVRAKDHGLRIDEVPVTITYAVEDASTQNPISHGLGIVVAIVKFVSIKHPLAFYGLPGLAFLILAAVFAGDVTAYFANGKNVPTNILILAIGSALMGLILVITGTILYSLAGIRKAYR</sequence>
<keyword evidence="3" id="KW-0808">Transferase</keyword>
<proteinExistence type="predicted"/>
<feature type="transmembrane region" description="Helical" evidence="1">
    <location>
        <begin position="234"/>
        <end position="257"/>
    </location>
</feature>
<keyword evidence="1" id="KW-0472">Membrane</keyword>